<accession>A0A1F6WQX9</accession>
<reference evidence="2 3" key="1">
    <citation type="journal article" date="2016" name="Nat. Commun.">
        <title>Thousands of microbial genomes shed light on interconnected biogeochemical processes in an aquifer system.</title>
        <authorList>
            <person name="Anantharaman K."/>
            <person name="Brown C.T."/>
            <person name="Hug L.A."/>
            <person name="Sharon I."/>
            <person name="Castelle C.J."/>
            <person name="Probst A.J."/>
            <person name="Thomas B.C."/>
            <person name="Singh A."/>
            <person name="Wilkins M.J."/>
            <person name="Karaoz U."/>
            <person name="Brodie E.L."/>
            <person name="Williams K.H."/>
            <person name="Hubbard S.S."/>
            <person name="Banfield J.F."/>
        </authorList>
    </citation>
    <scope>NUCLEOTIDE SEQUENCE [LARGE SCALE GENOMIC DNA]</scope>
</reference>
<dbReference type="InterPro" id="IPR024414">
    <property type="entry name" value="Uncharacterised_PrgI"/>
</dbReference>
<dbReference type="STRING" id="1801764.A2903_01925"/>
<dbReference type="AlphaFoldDB" id="A0A1F6WQX9"/>
<protein>
    <recommendedName>
        <fullName evidence="4">PrgI family protein</fullName>
    </recommendedName>
</protein>
<evidence type="ECO:0000256" key="1">
    <source>
        <dbReference type="SAM" id="Phobius"/>
    </source>
</evidence>
<feature type="transmembrane region" description="Helical" evidence="1">
    <location>
        <begin position="44"/>
        <end position="63"/>
    </location>
</feature>
<evidence type="ECO:0000313" key="3">
    <source>
        <dbReference type="Proteomes" id="UP000178184"/>
    </source>
</evidence>
<dbReference type="SUPFAM" id="SSF103473">
    <property type="entry name" value="MFS general substrate transporter"/>
    <property type="match status" value="1"/>
</dbReference>
<evidence type="ECO:0008006" key="4">
    <source>
        <dbReference type="Google" id="ProtNLM"/>
    </source>
</evidence>
<dbReference type="InterPro" id="IPR036259">
    <property type="entry name" value="MFS_trans_sf"/>
</dbReference>
<gene>
    <name evidence="2" type="ORF">A2903_01925</name>
</gene>
<dbReference type="EMBL" id="MFUO01000002">
    <property type="protein sequence ID" value="OGI84312.1"/>
    <property type="molecule type" value="Genomic_DNA"/>
</dbReference>
<keyword evidence="1" id="KW-0472">Membrane</keyword>
<sequence>MQFQMPRFLDIEDKVIGPLTFKQFIYLGGGGGLAYVAYSYLGWTWGFIFIALFLGLGIGLAFWKPNSRPATIMLQAFLTHYTKKRMYVWQRPTKFERMKKDEKTVEKEITNKKEFDHDKIEALSWSLDIMDRK</sequence>
<evidence type="ECO:0000313" key="2">
    <source>
        <dbReference type="EMBL" id="OGI84312.1"/>
    </source>
</evidence>
<name>A0A1F6WQX9_9BACT</name>
<keyword evidence="1" id="KW-1133">Transmembrane helix</keyword>
<organism evidence="2 3">
    <name type="scientific">Candidatus Nomurabacteria bacterium RIFCSPLOWO2_01_FULL_33_17</name>
    <dbReference type="NCBI Taxonomy" id="1801764"/>
    <lineage>
        <taxon>Bacteria</taxon>
        <taxon>Candidatus Nomuraibacteriota</taxon>
    </lineage>
</organism>
<dbReference type="Pfam" id="PF12666">
    <property type="entry name" value="PrgI"/>
    <property type="match status" value="1"/>
</dbReference>
<dbReference type="Proteomes" id="UP000178184">
    <property type="component" value="Unassembled WGS sequence"/>
</dbReference>
<proteinExistence type="predicted"/>
<comment type="caution">
    <text evidence="2">The sequence shown here is derived from an EMBL/GenBank/DDBJ whole genome shotgun (WGS) entry which is preliminary data.</text>
</comment>
<keyword evidence="1" id="KW-0812">Transmembrane</keyword>